<evidence type="ECO:0000313" key="2">
    <source>
        <dbReference type="EMBL" id="MPM38153.1"/>
    </source>
</evidence>
<dbReference type="AlphaFoldDB" id="A0A644ZHI7"/>
<accession>A0A644ZHI7</accession>
<dbReference type="SMART" id="SM01040">
    <property type="entry name" value="Bro-N"/>
    <property type="match status" value="1"/>
</dbReference>
<reference evidence="2" key="1">
    <citation type="submission" date="2019-08" db="EMBL/GenBank/DDBJ databases">
        <authorList>
            <person name="Kucharzyk K."/>
            <person name="Murdoch R.W."/>
            <person name="Higgins S."/>
            <person name="Loffler F."/>
        </authorList>
    </citation>
    <scope>NUCLEOTIDE SEQUENCE</scope>
</reference>
<proteinExistence type="predicted"/>
<sequence length="87" mass="9842">MNEIVKNFRGLDLRIIDHFGEPWFVAVDVCRVLGLKNVGQALSSMPESEKNTITINDGIRGNPSKIIVNEPGLYRLIFKSRKKEAED</sequence>
<protein>
    <recommendedName>
        <fullName evidence="1">Bro-N domain-containing protein</fullName>
    </recommendedName>
</protein>
<comment type="caution">
    <text evidence="2">The sequence shown here is derived from an EMBL/GenBank/DDBJ whole genome shotgun (WGS) entry which is preliminary data.</text>
</comment>
<feature type="domain" description="Bro-N" evidence="1">
    <location>
        <begin position="1"/>
        <end position="87"/>
    </location>
</feature>
<dbReference type="PANTHER" id="PTHR36180:SF2">
    <property type="entry name" value="BRO FAMILY PROTEIN"/>
    <property type="match status" value="1"/>
</dbReference>
<name>A0A644ZHI7_9ZZZZ</name>
<dbReference type="InterPro" id="IPR003497">
    <property type="entry name" value="BRO_N_domain"/>
</dbReference>
<dbReference type="Pfam" id="PF02498">
    <property type="entry name" value="Bro-N"/>
    <property type="match status" value="1"/>
</dbReference>
<evidence type="ECO:0000259" key="1">
    <source>
        <dbReference type="PROSITE" id="PS51750"/>
    </source>
</evidence>
<dbReference type="EMBL" id="VSSQ01008189">
    <property type="protein sequence ID" value="MPM38153.1"/>
    <property type="molecule type" value="Genomic_DNA"/>
</dbReference>
<dbReference type="PANTHER" id="PTHR36180">
    <property type="entry name" value="DNA-BINDING PROTEIN-RELATED-RELATED"/>
    <property type="match status" value="1"/>
</dbReference>
<gene>
    <name evidence="2" type="ORF">SDC9_84780</name>
</gene>
<organism evidence="2">
    <name type="scientific">bioreactor metagenome</name>
    <dbReference type="NCBI Taxonomy" id="1076179"/>
    <lineage>
        <taxon>unclassified sequences</taxon>
        <taxon>metagenomes</taxon>
        <taxon>ecological metagenomes</taxon>
    </lineage>
</organism>
<dbReference type="PROSITE" id="PS51750">
    <property type="entry name" value="BRO_N"/>
    <property type="match status" value="1"/>
</dbReference>